<dbReference type="EMBL" id="MRUL01000001">
    <property type="protein sequence ID" value="OON41992.1"/>
    <property type="molecule type" value="Genomic_DNA"/>
</dbReference>
<comment type="caution">
    <text evidence="1">The sequence shown here is derived from an EMBL/GenBank/DDBJ whole genome shotgun (WGS) entry which is preliminary data.</text>
</comment>
<sequence>MDQYIAKHRDSSWGENKTTGVSRDYLSVICQGACRAGFYSSNFNRLAERKDKNSVRLWIGIAAACVAS</sequence>
<evidence type="ECO:0000313" key="1">
    <source>
        <dbReference type="EMBL" id="OON41992.1"/>
    </source>
</evidence>
<keyword evidence="2" id="KW-1185">Reference proteome</keyword>
<accession>A0A1S8YT35</accession>
<proteinExistence type="predicted"/>
<name>A0A1S8YT35_9GAMM</name>
<dbReference type="Proteomes" id="UP000190667">
    <property type="component" value="Unassembled WGS sequence"/>
</dbReference>
<gene>
    <name evidence="1" type="ORF">BTJ39_02210</name>
</gene>
<organism evidence="1 2">
    <name type="scientific">Izhakiella australiensis</name>
    <dbReference type="NCBI Taxonomy" id="1926881"/>
    <lineage>
        <taxon>Bacteria</taxon>
        <taxon>Pseudomonadati</taxon>
        <taxon>Pseudomonadota</taxon>
        <taxon>Gammaproteobacteria</taxon>
        <taxon>Enterobacterales</taxon>
        <taxon>Erwiniaceae</taxon>
        <taxon>Izhakiella</taxon>
    </lineage>
</organism>
<protein>
    <submittedName>
        <fullName evidence="1">Uncharacterized protein</fullName>
    </submittedName>
</protein>
<dbReference type="AlphaFoldDB" id="A0A1S8YT35"/>
<reference evidence="1 2" key="1">
    <citation type="submission" date="2016-12" db="EMBL/GenBank/DDBJ databases">
        <title>Izhakiella australiana sp. nov. of genus Izhakiella isolated from Australian desert.</title>
        <authorList>
            <person name="Ji M."/>
        </authorList>
    </citation>
    <scope>NUCLEOTIDE SEQUENCE [LARGE SCALE GENOMIC DNA]</scope>
    <source>
        <strain evidence="1 2">D4N98</strain>
    </source>
</reference>
<evidence type="ECO:0000313" key="2">
    <source>
        <dbReference type="Proteomes" id="UP000190667"/>
    </source>
</evidence>